<accession>A0A4Q0Y0S2</accession>
<keyword evidence="2" id="KW-1185">Reference proteome</keyword>
<name>A0A4Q0Y0S2_9BACT</name>
<reference evidence="1 2" key="1">
    <citation type="submission" date="2017-10" db="EMBL/GenBank/DDBJ databases">
        <title>Genomics of the genus Arcobacter.</title>
        <authorList>
            <person name="Perez-Cataluna A."/>
            <person name="Figueras M.J."/>
        </authorList>
    </citation>
    <scope>NUCLEOTIDE SEQUENCE [LARGE SCALE GENOMIC DNA]</scope>
    <source>
        <strain evidence="1 2">DSM 24636</strain>
    </source>
</reference>
<comment type="caution">
    <text evidence="1">The sequence shown here is derived from an EMBL/GenBank/DDBJ whole genome shotgun (WGS) entry which is preliminary data.</text>
</comment>
<dbReference type="RefSeq" id="WP_129082287.1">
    <property type="nucleotide sequence ID" value="NZ_CP041070.1"/>
</dbReference>
<dbReference type="OrthoDB" id="5366097at2"/>
<dbReference type="Proteomes" id="UP000290191">
    <property type="component" value="Unassembled WGS sequence"/>
</dbReference>
<dbReference type="EMBL" id="PDKO01000007">
    <property type="protein sequence ID" value="RXJ62694.1"/>
    <property type="molecule type" value="Genomic_DNA"/>
</dbReference>
<organism evidence="1 2">
    <name type="scientific">Halarcobacter anaerophilus</name>
    <dbReference type="NCBI Taxonomy" id="877500"/>
    <lineage>
        <taxon>Bacteria</taxon>
        <taxon>Pseudomonadati</taxon>
        <taxon>Campylobacterota</taxon>
        <taxon>Epsilonproteobacteria</taxon>
        <taxon>Campylobacterales</taxon>
        <taxon>Arcobacteraceae</taxon>
        <taxon>Halarcobacter</taxon>
    </lineage>
</organism>
<sequence>MVSRYYNGFSHHKIEEPVNKLVYEITSLIKFKQDYNSAVDMILKNNLKLEDVVSRTARLTFDEVVKLADLLISRK</sequence>
<gene>
    <name evidence="1" type="ORF">CRV06_09515</name>
</gene>
<protein>
    <submittedName>
        <fullName evidence="1">Uncharacterized protein</fullName>
    </submittedName>
</protein>
<evidence type="ECO:0000313" key="2">
    <source>
        <dbReference type="Proteomes" id="UP000290191"/>
    </source>
</evidence>
<proteinExistence type="predicted"/>
<evidence type="ECO:0000313" key="1">
    <source>
        <dbReference type="EMBL" id="RXJ62694.1"/>
    </source>
</evidence>
<dbReference type="AlphaFoldDB" id="A0A4Q0Y0S2"/>
<dbReference type="STRING" id="877500.GCA_000935065_01996"/>